<evidence type="ECO:0000313" key="1">
    <source>
        <dbReference type="EMBL" id="OQO06323.1"/>
    </source>
</evidence>
<dbReference type="EMBL" id="NAJO01000017">
    <property type="protein sequence ID" value="OQO06323.1"/>
    <property type="molecule type" value="Genomic_DNA"/>
</dbReference>
<reference evidence="2" key="1">
    <citation type="submission" date="2017-03" db="EMBL/GenBank/DDBJ databases">
        <title>Genomes of endolithic fungi from Antarctica.</title>
        <authorList>
            <person name="Coleine C."/>
            <person name="Masonjones S."/>
            <person name="Stajich J.E."/>
        </authorList>
    </citation>
    <scope>NUCLEOTIDE SEQUENCE [LARGE SCALE GENOMIC DNA]</scope>
    <source>
        <strain evidence="2">CCFEE 5527</strain>
    </source>
</reference>
<evidence type="ECO:0000313" key="2">
    <source>
        <dbReference type="Proteomes" id="UP000192596"/>
    </source>
</evidence>
<name>A0A1V8T4H9_9PEZI</name>
<dbReference type="InParanoid" id="A0A1V8T4H9"/>
<dbReference type="AlphaFoldDB" id="A0A1V8T4H9"/>
<proteinExistence type="predicted"/>
<sequence length="158" mass="17570">MGTRHLIYIYHNGRFVLAQYGQWVGYPDGQGVIILAFVKAPGNVALLALKTPNIKTLTIAEVDDYIKARTLENPNAETPMFSQPCPPSLSRNTGARMLDLIAASTSEAKVPVYTELDFVKDGLFCEWAYVIDLDRETLEVYCAGERSHYEGDASHVNE</sequence>
<gene>
    <name evidence="1" type="ORF">B0A48_08912</name>
</gene>
<dbReference type="Proteomes" id="UP000192596">
    <property type="component" value="Unassembled WGS sequence"/>
</dbReference>
<accession>A0A1V8T4H9</accession>
<comment type="caution">
    <text evidence="1">The sequence shown here is derived from an EMBL/GenBank/DDBJ whole genome shotgun (WGS) entry which is preliminary data.</text>
</comment>
<protein>
    <submittedName>
        <fullName evidence="1">Uncharacterized protein</fullName>
    </submittedName>
</protein>
<keyword evidence="2" id="KW-1185">Reference proteome</keyword>
<dbReference type="OrthoDB" id="3938867at2759"/>
<organism evidence="1 2">
    <name type="scientific">Cryoendolithus antarcticus</name>
    <dbReference type="NCBI Taxonomy" id="1507870"/>
    <lineage>
        <taxon>Eukaryota</taxon>
        <taxon>Fungi</taxon>
        <taxon>Dikarya</taxon>
        <taxon>Ascomycota</taxon>
        <taxon>Pezizomycotina</taxon>
        <taxon>Dothideomycetes</taxon>
        <taxon>Dothideomycetidae</taxon>
        <taxon>Cladosporiales</taxon>
        <taxon>Cladosporiaceae</taxon>
        <taxon>Cryoendolithus</taxon>
    </lineage>
</organism>